<protein>
    <submittedName>
        <fullName evidence="9">Radical SAM protein</fullName>
    </submittedName>
</protein>
<dbReference type="GO" id="GO:0035599">
    <property type="term" value="F:aspartic acid methylthiotransferase activity"/>
    <property type="evidence" value="ECO:0007669"/>
    <property type="project" value="TreeGrafter"/>
</dbReference>
<evidence type="ECO:0000259" key="8">
    <source>
        <dbReference type="PROSITE" id="PS51918"/>
    </source>
</evidence>
<dbReference type="AlphaFoldDB" id="A0A9D0YPQ1"/>
<dbReference type="InterPro" id="IPR020612">
    <property type="entry name" value="Methylthiotransferase_CS"/>
</dbReference>
<evidence type="ECO:0000256" key="2">
    <source>
        <dbReference type="ARBA" id="ARBA00022485"/>
    </source>
</evidence>
<dbReference type="PANTHER" id="PTHR43837">
    <property type="entry name" value="RIBOSOMAL PROTEIN S12 METHYLTHIOTRANSFERASE RIMO"/>
    <property type="match status" value="1"/>
</dbReference>
<evidence type="ECO:0000256" key="4">
    <source>
        <dbReference type="ARBA" id="ARBA00022691"/>
    </source>
</evidence>
<keyword evidence="4" id="KW-0949">S-adenosyl-L-methionine</keyword>
<dbReference type="SFLD" id="SFLDG01082">
    <property type="entry name" value="B12-binding_domain_containing"/>
    <property type="match status" value="1"/>
</dbReference>
<proteinExistence type="predicted"/>
<evidence type="ECO:0000256" key="3">
    <source>
        <dbReference type="ARBA" id="ARBA00022679"/>
    </source>
</evidence>
<reference evidence="9" key="1">
    <citation type="journal article" date="2020" name="ISME J.">
        <title>Gammaproteobacteria mediating utilization of methyl-, sulfur- and petroleum organic compounds in deep ocean hydrothermal plumes.</title>
        <authorList>
            <person name="Zhou Z."/>
            <person name="Liu Y."/>
            <person name="Pan J."/>
            <person name="Cron B.R."/>
            <person name="Toner B.M."/>
            <person name="Anantharaman K."/>
            <person name="Breier J.A."/>
            <person name="Dick G.J."/>
            <person name="Li M."/>
        </authorList>
    </citation>
    <scope>NUCLEOTIDE SEQUENCE</scope>
    <source>
        <strain evidence="9">SZUA-1501</strain>
    </source>
</reference>
<keyword evidence="5" id="KW-0479">Metal-binding</keyword>
<keyword evidence="7" id="KW-0411">Iron-sulfur</keyword>
<dbReference type="InterPro" id="IPR007197">
    <property type="entry name" value="rSAM"/>
</dbReference>
<dbReference type="SMART" id="SM00729">
    <property type="entry name" value="Elp3"/>
    <property type="match status" value="1"/>
</dbReference>
<dbReference type="InterPro" id="IPR005840">
    <property type="entry name" value="Ribosomal_uS12_MeSTrfase_RimO"/>
</dbReference>
<accession>A0A9D0YPQ1</accession>
<comment type="cofactor">
    <cofactor evidence="1">
        <name>[4Fe-4S] cluster</name>
        <dbReference type="ChEBI" id="CHEBI:49883"/>
    </cofactor>
</comment>
<dbReference type="Gene3D" id="2.40.50.140">
    <property type="entry name" value="Nucleic acid-binding proteins"/>
    <property type="match status" value="1"/>
</dbReference>
<evidence type="ECO:0000256" key="5">
    <source>
        <dbReference type="ARBA" id="ARBA00022723"/>
    </source>
</evidence>
<organism evidence="9 10">
    <name type="scientific">Aquifex aeolicus</name>
    <dbReference type="NCBI Taxonomy" id="63363"/>
    <lineage>
        <taxon>Bacteria</taxon>
        <taxon>Pseudomonadati</taxon>
        <taxon>Aquificota</taxon>
        <taxon>Aquificia</taxon>
        <taxon>Aquificales</taxon>
        <taxon>Aquificaceae</taxon>
        <taxon>Aquifex</taxon>
    </lineage>
</organism>
<dbReference type="InterPro" id="IPR012340">
    <property type="entry name" value="NA-bd_OB-fold"/>
</dbReference>
<dbReference type="Pfam" id="PF18693">
    <property type="entry name" value="TRAM_2"/>
    <property type="match status" value="1"/>
</dbReference>
<dbReference type="InterPro" id="IPR058240">
    <property type="entry name" value="rSAM_sf"/>
</dbReference>
<feature type="non-terminal residue" evidence="9">
    <location>
        <position position="1"/>
    </location>
</feature>
<dbReference type="Gene3D" id="3.80.30.20">
    <property type="entry name" value="tm_1862 like domain"/>
    <property type="match status" value="1"/>
</dbReference>
<dbReference type="CDD" id="cd01335">
    <property type="entry name" value="Radical_SAM"/>
    <property type="match status" value="1"/>
</dbReference>
<dbReference type="SFLD" id="SFLDS00029">
    <property type="entry name" value="Radical_SAM"/>
    <property type="match status" value="1"/>
</dbReference>
<dbReference type="Pfam" id="PF04055">
    <property type="entry name" value="Radical_SAM"/>
    <property type="match status" value="1"/>
</dbReference>
<dbReference type="GO" id="GO:0005829">
    <property type="term" value="C:cytosol"/>
    <property type="evidence" value="ECO:0007669"/>
    <property type="project" value="TreeGrafter"/>
</dbReference>
<name>A0A9D0YPQ1_AQUAO</name>
<dbReference type="InterPro" id="IPR023404">
    <property type="entry name" value="rSAM_horseshoe"/>
</dbReference>
<gene>
    <name evidence="9" type="ORF">EYH37_05470</name>
</gene>
<dbReference type="Proteomes" id="UP000606463">
    <property type="component" value="Unassembled WGS sequence"/>
</dbReference>
<keyword evidence="2" id="KW-0004">4Fe-4S</keyword>
<keyword evidence="3" id="KW-0808">Transferase</keyword>
<sequence length="340" mass="39667">ELHEADLILPTEPFKEIKTFFKIPLEGEKDRVLLTPRSYAYLKIAEGCNRTCAFCAIPQIRGKFRSKPIEELVDEAKRLIEAYGIKELVIVSQDTVYYGKDLYGKFALPQLLDELQKLSIRWIRIHYLYPSAEVYKLTEYLERYSQKVLPYIDMPIQHIADSVLKPMRRGHTGSFLKKLLYYIRERLGDNSILRTTVIVGFPTEGEREFGELLKFVQDFGFDYLGVFPYYHEEDTPAWKNLKDTVPWEEKLKRKELLEELQSGFSEKRLSRFLNTESEVLVEGYDEEVGLVPVGRTWFQAPEVDGITYLQLNKGLKLEEGQFVKAYLSKQIGVDFKGEVF</sequence>
<evidence type="ECO:0000256" key="1">
    <source>
        <dbReference type="ARBA" id="ARBA00001966"/>
    </source>
</evidence>
<evidence type="ECO:0000256" key="7">
    <source>
        <dbReference type="ARBA" id="ARBA00023014"/>
    </source>
</evidence>
<dbReference type="EMBL" id="DQVE01000055">
    <property type="protein sequence ID" value="HIP98790.1"/>
    <property type="molecule type" value="Genomic_DNA"/>
</dbReference>
<dbReference type="PROSITE" id="PS01278">
    <property type="entry name" value="MTTASE_RADICAL"/>
    <property type="match status" value="1"/>
</dbReference>
<dbReference type="InterPro" id="IPR002792">
    <property type="entry name" value="TRAM_dom"/>
</dbReference>
<evidence type="ECO:0000313" key="10">
    <source>
        <dbReference type="Proteomes" id="UP000606463"/>
    </source>
</evidence>
<evidence type="ECO:0000256" key="6">
    <source>
        <dbReference type="ARBA" id="ARBA00023004"/>
    </source>
</evidence>
<comment type="caution">
    <text evidence="9">The sequence shown here is derived from an EMBL/GenBank/DDBJ whole genome shotgun (WGS) entry which is preliminary data.</text>
</comment>
<dbReference type="GO" id="GO:0051539">
    <property type="term" value="F:4 iron, 4 sulfur cluster binding"/>
    <property type="evidence" value="ECO:0007669"/>
    <property type="project" value="UniProtKB-KW"/>
</dbReference>
<dbReference type="PANTHER" id="PTHR43837:SF1">
    <property type="entry name" value="RIBOSOMAL PROTEIN US12 METHYLTHIOTRANSFERASE RIMO"/>
    <property type="match status" value="1"/>
</dbReference>
<keyword evidence="6" id="KW-0408">Iron</keyword>
<feature type="domain" description="Radical SAM core" evidence="8">
    <location>
        <begin position="34"/>
        <end position="267"/>
    </location>
</feature>
<dbReference type="GO" id="GO:0046872">
    <property type="term" value="F:metal ion binding"/>
    <property type="evidence" value="ECO:0007669"/>
    <property type="project" value="UniProtKB-KW"/>
</dbReference>
<dbReference type="SUPFAM" id="SSF102114">
    <property type="entry name" value="Radical SAM enzymes"/>
    <property type="match status" value="1"/>
</dbReference>
<evidence type="ECO:0000313" key="9">
    <source>
        <dbReference type="EMBL" id="HIP98790.1"/>
    </source>
</evidence>
<dbReference type="PROSITE" id="PS51918">
    <property type="entry name" value="RADICAL_SAM"/>
    <property type="match status" value="1"/>
</dbReference>
<dbReference type="InterPro" id="IPR006638">
    <property type="entry name" value="Elp3/MiaA/NifB-like_rSAM"/>
</dbReference>